<name>A0ABZ2LWI7_9BACT</name>
<sequence>MSTLTNTNTDTLRCNTLEGQMEINSFHLRALAPPEEFHVVPLADEQIRILQLEEQWNAYEESRIDLTGLPTDADGFDQWYIALRQKHRREVAPFFEFLADRSSPAQLAFFVALEAHVDGRFDDIIALSQLGMSGDMKLALAENFWDEMGLGELEEMHTRIFGRSAPYFYEQLNGLDVAAHMPAAAVKNGNLLLMYAARRQHVGRLLGVLTLLEQTVPYRFTKMLKGMRRHNVPKEHTYYHDLHVGVDANHGKQLVARVLLPLARKNPKIIRELCIGCLIRYEVEKDYYAGAQAVMDTVLSQGAAA</sequence>
<dbReference type="RefSeq" id="WP_394824929.1">
    <property type="nucleotide sequence ID" value="NZ_CP089984.1"/>
</dbReference>
<dbReference type="SMART" id="SM01236">
    <property type="entry name" value="Haem_oxygenase_2"/>
    <property type="match status" value="1"/>
</dbReference>
<accession>A0ABZ2LWI7</accession>
<dbReference type="SUPFAM" id="SSF48613">
    <property type="entry name" value="Heme oxygenase-like"/>
    <property type="match status" value="1"/>
</dbReference>
<dbReference type="Gene3D" id="1.20.910.10">
    <property type="entry name" value="Heme oxygenase-like"/>
    <property type="match status" value="1"/>
</dbReference>
<reference evidence="2 3" key="1">
    <citation type="submission" date="2021-12" db="EMBL/GenBank/DDBJ databases">
        <title>Discovery of the Pendulisporaceae a myxobacterial family with distinct sporulation behavior and unique specialized metabolism.</title>
        <authorList>
            <person name="Garcia R."/>
            <person name="Popoff A."/>
            <person name="Bader C.D."/>
            <person name="Loehr J."/>
            <person name="Walesch S."/>
            <person name="Walt C."/>
            <person name="Boldt J."/>
            <person name="Bunk B."/>
            <person name="Haeckl F.J.F.P.J."/>
            <person name="Gunesch A.P."/>
            <person name="Birkelbach J."/>
            <person name="Nuebel U."/>
            <person name="Pietschmann T."/>
            <person name="Bach T."/>
            <person name="Mueller R."/>
        </authorList>
    </citation>
    <scope>NUCLEOTIDE SEQUENCE [LARGE SCALE GENOMIC DNA]</scope>
    <source>
        <strain evidence="2 3">MSr11954</strain>
    </source>
</reference>
<dbReference type="Pfam" id="PF14518">
    <property type="entry name" value="Haem_oxygenas_2"/>
    <property type="match status" value="1"/>
</dbReference>
<keyword evidence="1" id="KW-0560">Oxidoreductase</keyword>
<keyword evidence="3" id="KW-1185">Reference proteome</keyword>
<gene>
    <name evidence="2" type="ORF">LZC94_46720</name>
</gene>
<dbReference type="PANTHER" id="PTHR40279:SF3">
    <property type="entry name" value="4-AMINOBENZOATE SYNTHASE"/>
    <property type="match status" value="1"/>
</dbReference>
<dbReference type="PANTHER" id="PTHR40279">
    <property type="entry name" value="PQQC-LIKE PROTEIN"/>
    <property type="match status" value="1"/>
</dbReference>
<proteinExistence type="predicted"/>
<organism evidence="2 3">
    <name type="scientific">Pendulispora albinea</name>
    <dbReference type="NCBI Taxonomy" id="2741071"/>
    <lineage>
        <taxon>Bacteria</taxon>
        <taxon>Pseudomonadati</taxon>
        <taxon>Myxococcota</taxon>
        <taxon>Myxococcia</taxon>
        <taxon>Myxococcales</taxon>
        <taxon>Sorangiineae</taxon>
        <taxon>Pendulisporaceae</taxon>
        <taxon>Pendulispora</taxon>
    </lineage>
</organism>
<dbReference type="InterPro" id="IPR016084">
    <property type="entry name" value="Haem_Oase-like_multi-hlx"/>
</dbReference>
<protein>
    <submittedName>
        <fullName evidence="2">Iron-containing redox enzyme family protein</fullName>
    </submittedName>
</protein>
<dbReference type="Proteomes" id="UP001370348">
    <property type="component" value="Chromosome"/>
</dbReference>
<dbReference type="InterPro" id="IPR039068">
    <property type="entry name" value="PqqC-like"/>
</dbReference>
<evidence type="ECO:0000313" key="3">
    <source>
        <dbReference type="Proteomes" id="UP001370348"/>
    </source>
</evidence>
<evidence type="ECO:0000313" key="2">
    <source>
        <dbReference type="EMBL" id="WXB15304.1"/>
    </source>
</evidence>
<evidence type="ECO:0000256" key="1">
    <source>
        <dbReference type="ARBA" id="ARBA00023002"/>
    </source>
</evidence>
<dbReference type="EMBL" id="CP089984">
    <property type="protein sequence ID" value="WXB15304.1"/>
    <property type="molecule type" value="Genomic_DNA"/>
</dbReference>